<feature type="compositionally biased region" description="Basic and acidic residues" evidence="1">
    <location>
        <begin position="75"/>
        <end position="87"/>
    </location>
</feature>
<evidence type="ECO:0000313" key="2">
    <source>
        <dbReference type="EMBL" id="OIQ75448.1"/>
    </source>
</evidence>
<feature type="compositionally biased region" description="Basic and acidic residues" evidence="1">
    <location>
        <begin position="229"/>
        <end position="252"/>
    </location>
</feature>
<organism evidence="2">
    <name type="scientific">mine drainage metagenome</name>
    <dbReference type="NCBI Taxonomy" id="410659"/>
    <lineage>
        <taxon>unclassified sequences</taxon>
        <taxon>metagenomes</taxon>
        <taxon>ecological metagenomes</taxon>
    </lineage>
</organism>
<name>A0A1J5PX16_9ZZZZ</name>
<feature type="region of interest" description="Disordered" evidence="1">
    <location>
        <begin position="74"/>
        <end position="102"/>
    </location>
</feature>
<comment type="caution">
    <text evidence="2">The sequence shown here is derived from an EMBL/GenBank/DDBJ whole genome shotgun (WGS) entry which is preliminary data.</text>
</comment>
<proteinExistence type="predicted"/>
<feature type="region of interest" description="Disordered" evidence="1">
    <location>
        <begin position="1"/>
        <end position="27"/>
    </location>
</feature>
<feature type="region of interest" description="Disordered" evidence="1">
    <location>
        <begin position="115"/>
        <end position="140"/>
    </location>
</feature>
<dbReference type="EMBL" id="MLJW01002163">
    <property type="protein sequence ID" value="OIQ75448.1"/>
    <property type="molecule type" value="Genomic_DNA"/>
</dbReference>
<accession>A0A1J5PX16</accession>
<feature type="region of interest" description="Disordered" evidence="1">
    <location>
        <begin position="229"/>
        <end position="273"/>
    </location>
</feature>
<sequence length="273" mass="30691">MRGLLDAERQPTTRESGTHREQRGVHVDARAVVDRHGETGDLQTVHLPELLEQAEVRRGRTRVVELDPVLAGPAVRDEAHRDEDQRRAQLTPVERPDEHPERQVQVVRTGLLDDGARTVGEGAQPGRVGHGGKVGEQDATPGEEVVEHVRRDVRAGRRAARARHLVELVGGGERQRLVQVQRVLDSAEAPRRHRERDRGSCREVEESVAQAEVEQRRLPASYPWWRADRGRRAGRHDARSALIGRDLDRPGRPADVGCTPSRLRVVGRSRQQR</sequence>
<dbReference type="AlphaFoldDB" id="A0A1J5PX16"/>
<gene>
    <name evidence="2" type="ORF">GALL_428860</name>
</gene>
<protein>
    <submittedName>
        <fullName evidence="2">Uncharacterized protein</fullName>
    </submittedName>
</protein>
<evidence type="ECO:0000256" key="1">
    <source>
        <dbReference type="SAM" id="MobiDB-lite"/>
    </source>
</evidence>
<reference evidence="2" key="1">
    <citation type="submission" date="2016-10" db="EMBL/GenBank/DDBJ databases">
        <title>Sequence of Gallionella enrichment culture.</title>
        <authorList>
            <person name="Poehlein A."/>
            <person name="Muehling M."/>
            <person name="Daniel R."/>
        </authorList>
    </citation>
    <scope>NUCLEOTIDE SEQUENCE</scope>
</reference>